<organism evidence="1 2">
    <name type="scientific">Oleiphilus messinensis</name>
    <dbReference type="NCBI Taxonomy" id="141451"/>
    <lineage>
        <taxon>Bacteria</taxon>
        <taxon>Pseudomonadati</taxon>
        <taxon>Pseudomonadota</taxon>
        <taxon>Gammaproteobacteria</taxon>
        <taxon>Oceanospirillales</taxon>
        <taxon>Oleiphilaceae</taxon>
        <taxon>Oleiphilus</taxon>
    </lineage>
</organism>
<protein>
    <submittedName>
        <fullName evidence="1">Family 3 extracellular solute-binding protein</fullName>
    </submittedName>
</protein>
<dbReference type="OrthoDB" id="5416480at2"/>
<sequence>MTGFLLIPLLPVSFKLLAGILLLLSASWSIAQAQTKYVIGVESIDFYPYFGTENDEYAGFARELLDSFAKSKGYVFTYRRLPIARLFVEFLNERTVDFKYPDNPYWKARVKKGLGVTYSTPIVDYISGVMVLPENRGKGPSQLRVLGTLRGFTPKPDLRALIEKGQVRIAENNTPDGVLQQVLLKWIDGAFLNTAVARYQLKTVLKKPNSLVFDPALPHVRSSYYFSTIKYPQLITEFNHFMEQEKIIVAEIKDKYDVEAE</sequence>
<dbReference type="RefSeq" id="WP_157678336.1">
    <property type="nucleotide sequence ID" value="NZ_CP021425.1"/>
</dbReference>
<evidence type="ECO:0000313" key="1">
    <source>
        <dbReference type="EMBL" id="ARU57223.1"/>
    </source>
</evidence>
<proteinExistence type="predicted"/>
<dbReference type="KEGG" id="ome:OLMES_3181"/>
<dbReference type="Gene3D" id="3.40.190.10">
    <property type="entry name" value="Periplasmic binding protein-like II"/>
    <property type="match status" value="2"/>
</dbReference>
<keyword evidence="2" id="KW-1185">Reference proteome</keyword>
<reference evidence="1 2" key="1">
    <citation type="submission" date="2017-05" db="EMBL/GenBank/DDBJ databases">
        <title>Genomic insights into alkan degradation activity of Oleiphilus messinensis.</title>
        <authorList>
            <person name="Kozyavkin S.A."/>
            <person name="Slesarev A.I."/>
            <person name="Golyshin P.N."/>
            <person name="Korzhenkov A."/>
            <person name="Golyshina O.N."/>
            <person name="Toshchakov S.V."/>
        </authorList>
    </citation>
    <scope>NUCLEOTIDE SEQUENCE [LARGE SCALE GENOMIC DNA]</scope>
    <source>
        <strain evidence="1 2">ME102</strain>
    </source>
</reference>
<evidence type="ECO:0000313" key="2">
    <source>
        <dbReference type="Proteomes" id="UP000196027"/>
    </source>
</evidence>
<dbReference type="SUPFAM" id="SSF53850">
    <property type="entry name" value="Periplasmic binding protein-like II"/>
    <property type="match status" value="1"/>
</dbReference>
<name>A0A1Y0ICW6_9GAMM</name>
<dbReference type="EMBL" id="CP021425">
    <property type="protein sequence ID" value="ARU57223.1"/>
    <property type="molecule type" value="Genomic_DNA"/>
</dbReference>
<dbReference type="AlphaFoldDB" id="A0A1Y0ICW6"/>
<accession>A0A1Y0ICW6</accession>
<dbReference type="Proteomes" id="UP000196027">
    <property type="component" value="Chromosome"/>
</dbReference>
<gene>
    <name evidence="1" type="ORF">OLMES_3181</name>
</gene>